<protein>
    <recommendedName>
        <fullName evidence="8">Protein kinase domain-containing protein</fullName>
    </recommendedName>
</protein>
<evidence type="ECO:0000256" key="5">
    <source>
        <dbReference type="ARBA" id="ARBA00022777"/>
    </source>
</evidence>
<dbReference type="GO" id="GO:0005737">
    <property type="term" value="C:cytoplasm"/>
    <property type="evidence" value="ECO:0007669"/>
    <property type="project" value="TreeGrafter"/>
</dbReference>
<feature type="signal peptide" evidence="7">
    <location>
        <begin position="1"/>
        <end position="26"/>
    </location>
</feature>
<dbReference type="GO" id="GO:0007165">
    <property type="term" value="P:signal transduction"/>
    <property type="evidence" value="ECO:0007669"/>
    <property type="project" value="TreeGrafter"/>
</dbReference>
<evidence type="ECO:0000259" key="8">
    <source>
        <dbReference type="PROSITE" id="PS50011"/>
    </source>
</evidence>
<gene>
    <name evidence="9" type="ORF">BSTOLATCC_MIC20244</name>
</gene>
<dbReference type="GO" id="GO:0005524">
    <property type="term" value="F:ATP binding"/>
    <property type="evidence" value="ECO:0007669"/>
    <property type="project" value="UniProtKB-KW"/>
</dbReference>
<dbReference type="CDD" id="cd14137">
    <property type="entry name" value="STKc_GSK3"/>
    <property type="match status" value="1"/>
</dbReference>
<dbReference type="PANTHER" id="PTHR24057">
    <property type="entry name" value="GLYCOGEN SYNTHASE KINASE-3 ALPHA"/>
    <property type="match status" value="1"/>
</dbReference>
<name>A0AAU9IY07_9CILI</name>
<dbReference type="GO" id="GO:0004674">
    <property type="term" value="F:protein serine/threonine kinase activity"/>
    <property type="evidence" value="ECO:0007669"/>
    <property type="project" value="UniProtKB-KW"/>
</dbReference>
<dbReference type="InterPro" id="IPR039192">
    <property type="entry name" value="STKc_GSK3"/>
</dbReference>
<keyword evidence="2" id="KW-0723">Serine/threonine-protein kinase</keyword>
<dbReference type="InterPro" id="IPR011009">
    <property type="entry name" value="Kinase-like_dom_sf"/>
</dbReference>
<dbReference type="Pfam" id="PF00069">
    <property type="entry name" value="Pkinase"/>
    <property type="match status" value="1"/>
</dbReference>
<dbReference type="GO" id="GO:0030154">
    <property type="term" value="P:cell differentiation"/>
    <property type="evidence" value="ECO:0007669"/>
    <property type="project" value="TreeGrafter"/>
</dbReference>
<dbReference type="Gene3D" id="3.30.200.20">
    <property type="entry name" value="Phosphorylase Kinase, domain 1"/>
    <property type="match status" value="1"/>
</dbReference>
<reference evidence="9" key="1">
    <citation type="submission" date="2021-09" db="EMBL/GenBank/DDBJ databases">
        <authorList>
            <consortium name="AG Swart"/>
            <person name="Singh M."/>
            <person name="Singh A."/>
            <person name="Seah K."/>
            <person name="Emmerich C."/>
        </authorList>
    </citation>
    <scope>NUCLEOTIDE SEQUENCE</scope>
    <source>
        <strain evidence="9">ATCC30299</strain>
    </source>
</reference>
<dbReference type="GO" id="GO:0005634">
    <property type="term" value="C:nucleus"/>
    <property type="evidence" value="ECO:0007669"/>
    <property type="project" value="TreeGrafter"/>
</dbReference>
<dbReference type="InterPro" id="IPR050591">
    <property type="entry name" value="GSK-3"/>
</dbReference>
<dbReference type="PROSITE" id="PS50011">
    <property type="entry name" value="PROTEIN_KINASE_DOM"/>
    <property type="match status" value="1"/>
</dbReference>
<dbReference type="SUPFAM" id="SSF56112">
    <property type="entry name" value="Protein kinase-like (PK-like)"/>
    <property type="match status" value="1"/>
</dbReference>
<dbReference type="InterPro" id="IPR008271">
    <property type="entry name" value="Ser/Thr_kinase_AS"/>
</dbReference>
<dbReference type="InterPro" id="IPR000719">
    <property type="entry name" value="Prot_kinase_dom"/>
</dbReference>
<dbReference type="PANTHER" id="PTHR24057:SF0">
    <property type="entry name" value="PROTEIN KINASE SHAGGY-RELATED"/>
    <property type="match status" value="1"/>
</dbReference>
<keyword evidence="4" id="KW-0547">Nucleotide-binding</keyword>
<dbReference type="SMART" id="SM00220">
    <property type="entry name" value="S_TKc"/>
    <property type="match status" value="1"/>
</dbReference>
<dbReference type="Gene3D" id="1.10.510.10">
    <property type="entry name" value="Transferase(Phosphotransferase) domain 1"/>
    <property type="match status" value="1"/>
</dbReference>
<accession>A0AAU9IY07</accession>
<evidence type="ECO:0000256" key="2">
    <source>
        <dbReference type="ARBA" id="ARBA00022527"/>
    </source>
</evidence>
<dbReference type="FunFam" id="1.10.510.10:FF:000082">
    <property type="entry name" value="Shaggy-related protein kinase kappa"/>
    <property type="match status" value="1"/>
</dbReference>
<evidence type="ECO:0000313" key="10">
    <source>
        <dbReference type="Proteomes" id="UP001162131"/>
    </source>
</evidence>
<proteinExistence type="inferred from homology"/>
<keyword evidence="7" id="KW-0732">Signal</keyword>
<evidence type="ECO:0000256" key="3">
    <source>
        <dbReference type="ARBA" id="ARBA00022679"/>
    </source>
</evidence>
<evidence type="ECO:0000256" key="1">
    <source>
        <dbReference type="ARBA" id="ARBA00005527"/>
    </source>
</evidence>
<evidence type="ECO:0000256" key="7">
    <source>
        <dbReference type="SAM" id="SignalP"/>
    </source>
</evidence>
<organism evidence="9 10">
    <name type="scientific">Blepharisma stoltei</name>
    <dbReference type="NCBI Taxonomy" id="1481888"/>
    <lineage>
        <taxon>Eukaryota</taxon>
        <taxon>Sar</taxon>
        <taxon>Alveolata</taxon>
        <taxon>Ciliophora</taxon>
        <taxon>Postciliodesmatophora</taxon>
        <taxon>Heterotrichea</taxon>
        <taxon>Heterotrichida</taxon>
        <taxon>Blepharismidae</taxon>
        <taxon>Blepharisma</taxon>
    </lineage>
</organism>
<feature type="domain" description="Protein kinase" evidence="8">
    <location>
        <begin position="58"/>
        <end position="340"/>
    </location>
</feature>
<keyword evidence="6" id="KW-0067">ATP-binding</keyword>
<dbReference type="PROSITE" id="PS00108">
    <property type="entry name" value="PROTEIN_KINASE_ST"/>
    <property type="match status" value="1"/>
</dbReference>
<evidence type="ECO:0000256" key="6">
    <source>
        <dbReference type="ARBA" id="ARBA00022840"/>
    </source>
</evidence>
<keyword evidence="10" id="KW-1185">Reference proteome</keyword>
<evidence type="ECO:0000313" key="9">
    <source>
        <dbReference type="EMBL" id="CAG9317939.1"/>
    </source>
</evidence>
<dbReference type="AlphaFoldDB" id="A0AAU9IY07"/>
<dbReference type="EMBL" id="CAJZBQ010000019">
    <property type="protein sequence ID" value="CAG9317939.1"/>
    <property type="molecule type" value="Genomic_DNA"/>
</dbReference>
<feature type="chain" id="PRO_5043998172" description="Protein kinase domain-containing protein" evidence="7">
    <location>
        <begin position="27"/>
        <end position="389"/>
    </location>
</feature>
<keyword evidence="3" id="KW-0808">Transferase</keyword>
<comment type="similarity">
    <text evidence="1">Belongs to the protein kinase superfamily. CMGC Ser/Thr protein kinase family. GSK-3 subfamily.</text>
</comment>
<sequence length="389" mass="45183">MHQSSNYSTLLHLLLMLIHKIIKISNQVKRLLIIIMEVTTEQRNFNMEELKIDQWHKYQIVDQIAVGTFGVVYKAINRENSELVAIKKIRQDPRYQNRELEIMRLLTHDNIITLRNAFLSKEGTDREYLNVVMDYFPETILKPIQNSLKKGRKIPELVSKLYMYQLLRALGHMHSLGICHRDVKPLNILLDSKTHIVSLCDLGSSKRLIRGEANIAYICSRYYRAPELIFGSTRYSESIDIWSAGCIAAELLIGKMLFVGSTRITQLIEIIKIMGTPSREEIYEMNPKYREYKFPFVKVVPLFRILDGASKNAIDFVSSLLQYSPSARPKALEALLHPWFDELRNQNCRLPSGNPLPDIFNWTNEERNSVSPDVIERLTPSWYRIDPSN</sequence>
<comment type="caution">
    <text evidence="9">The sequence shown here is derived from an EMBL/GenBank/DDBJ whole genome shotgun (WGS) entry which is preliminary data.</text>
</comment>
<keyword evidence="5" id="KW-0418">Kinase</keyword>
<dbReference type="Proteomes" id="UP001162131">
    <property type="component" value="Unassembled WGS sequence"/>
</dbReference>
<evidence type="ECO:0000256" key="4">
    <source>
        <dbReference type="ARBA" id="ARBA00022741"/>
    </source>
</evidence>